<reference evidence="3 4" key="1">
    <citation type="journal article" date="2019" name="Nat. Med.">
        <title>A library of human gut bacterial isolates paired with longitudinal multiomics data enables mechanistic microbiome research.</title>
        <authorList>
            <person name="Poyet M."/>
            <person name="Groussin M."/>
            <person name="Gibbons S.M."/>
            <person name="Avila-Pacheco J."/>
            <person name="Jiang X."/>
            <person name="Kearney S.M."/>
            <person name="Perrotta A.R."/>
            <person name="Berdy B."/>
            <person name="Zhao S."/>
            <person name="Lieberman T.D."/>
            <person name="Swanson P.K."/>
            <person name="Smith M."/>
            <person name="Roesemann S."/>
            <person name="Alexander J.E."/>
            <person name="Rich S.A."/>
            <person name="Livny J."/>
            <person name="Vlamakis H."/>
            <person name="Clish C."/>
            <person name="Bullock K."/>
            <person name="Deik A."/>
            <person name="Scott J."/>
            <person name="Pierce K.A."/>
            <person name="Xavier R.J."/>
            <person name="Alm E.J."/>
        </authorList>
    </citation>
    <scope>NUCLEOTIDE SEQUENCE [LARGE SCALE GENOMIC DNA]</scope>
    <source>
        <strain evidence="3 4">BIOML-A20</strain>
    </source>
</reference>
<evidence type="ECO:0000313" key="4">
    <source>
        <dbReference type="Proteomes" id="UP000469380"/>
    </source>
</evidence>
<feature type="domain" description="Phage capsid-like C-terminal" evidence="2">
    <location>
        <begin position="12"/>
        <end position="293"/>
    </location>
</feature>
<dbReference type="NCBIfam" id="TIGR01554">
    <property type="entry name" value="major_cap_HK97"/>
    <property type="match status" value="1"/>
</dbReference>
<dbReference type="Proteomes" id="UP000469380">
    <property type="component" value="Unassembled WGS sequence"/>
</dbReference>
<dbReference type="AlphaFoldDB" id="A0A6N9JLT1"/>
<comment type="subcellular location">
    <subcellularLocation>
        <location evidence="1">Virion</location>
    </subcellularLocation>
</comment>
<protein>
    <submittedName>
        <fullName evidence="3">Phage major capsid protein</fullName>
    </submittedName>
</protein>
<evidence type="ECO:0000259" key="2">
    <source>
        <dbReference type="Pfam" id="PF05065"/>
    </source>
</evidence>
<dbReference type="RefSeq" id="WP_161160831.1">
    <property type="nucleotide sequence ID" value="NZ_WWSR01000015.1"/>
</dbReference>
<accession>A0A6N9JLT1</accession>
<dbReference type="InterPro" id="IPR054612">
    <property type="entry name" value="Phage_capsid-like_C"/>
</dbReference>
<dbReference type="SUPFAM" id="SSF56563">
    <property type="entry name" value="Major capsid protein gp5"/>
    <property type="match status" value="1"/>
</dbReference>
<dbReference type="InterPro" id="IPR024455">
    <property type="entry name" value="Phage_capsid"/>
</dbReference>
<dbReference type="Gene3D" id="3.30.2320.10">
    <property type="entry name" value="hypothetical protein PF0899 domain"/>
    <property type="match status" value="1"/>
</dbReference>
<dbReference type="Gene3D" id="3.30.2400.10">
    <property type="entry name" value="Major capsid protein gp5"/>
    <property type="match status" value="1"/>
</dbReference>
<name>A0A6N9JLT1_9ACTN</name>
<proteinExistence type="predicted"/>
<sequence>MAANDTQKIKLPSSVVSTIIGKVKDTSTIATLSPSTPQKFADTTYLVFNPTAEAEVVAEGGKKSGSEISTDPVVAKRAKIVTTTRVSDELKWVDEDNQLEIISNIIADQTAAAGRALDYIVYHAINPKTGLGLTGYTALTADKDVHSVAKTDSPVDDIDSLSDALLDYGINGIAMSRQFASELRKLRVPATGQRLYPEVPLSLNVGNLDGIPASVSGTVNGRLAKTPTKVSAIMGDFSAIKWGMVRDITAEVIEYGDPDNTGQDLKGYNQIAYRTEAVLAYAVLDPKAFAVLKSA</sequence>
<gene>
    <name evidence="3" type="ORF">GT464_08540</name>
</gene>
<dbReference type="Pfam" id="PF05065">
    <property type="entry name" value="Phage_capsid"/>
    <property type="match status" value="1"/>
</dbReference>
<evidence type="ECO:0000313" key="3">
    <source>
        <dbReference type="EMBL" id="MZJ39985.1"/>
    </source>
</evidence>
<evidence type="ECO:0000256" key="1">
    <source>
        <dbReference type="ARBA" id="ARBA00004328"/>
    </source>
</evidence>
<dbReference type="EMBL" id="WWSR01000015">
    <property type="protein sequence ID" value="MZJ39985.1"/>
    <property type="molecule type" value="Genomic_DNA"/>
</dbReference>
<organism evidence="3 4">
    <name type="scientific">Collinsella aerofaciens</name>
    <dbReference type="NCBI Taxonomy" id="74426"/>
    <lineage>
        <taxon>Bacteria</taxon>
        <taxon>Bacillati</taxon>
        <taxon>Actinomycetota</taxon>
        <taxon>Coriobacteriia</taxon>
        <taxon>Coriobacteriales</taxon>
        <taxon>Coriobacteriaceae</taxon>
        <taxon>Collinsella</taxon>
    </lineage>
</organism>
<comment type="caution">
    <text evidence="3">The sequence shown here is derived from an EMBL/GenBank/DDBJ whole genome shotgun (WGS) entry which is preliminary data.</text>
</comment>